<accession>A0A3D8P4J3</accession>
<organism evidence="1 2">
    <name type="scientific">Ammonifex thiophilus</name>
    <dbReference type="NCBI Taxonomy" id="444093"/>
    <lineage>
        <taxon>Bacteria</taxon>
        <taxon>Bacillati</taxon>
        <taxon>Bacillota</taxon>
        <taxon>Clostridia</taxon>
        <taxon>Thermoanaerobacterales</taxon>
        <taxon>Thermoanaerobacteraceae</taxon>
        <taxon>Ammonifex</taxon>
    </lineage>
</organism>
<dbReference type="EMBL" id="QSLN01000003">
    <property type="protein sequence ID" value="RDV84055.1"/>
    <property type="molecule type" value="Genomic_DNA"/>
</dbReference>
<dbReference type="PANTHER" id="PTHR38597:SF1">
    <property type="entry name" value="BLL3834 PROTEIN"/>
    <property type="match status" value="1"/>
</dbReference>
<sequence length="364" mass="41429">MRTGIANLPLHHGRCPPWLFEKMVELARAIVELLVLEEGAEGVLQRLSDPFWFQSLGCVLGFDWHSSGVTTTVCGALKEALRHRERELGLFICGGKGTAGFKTPEEIYRHAERHSLKVDPERLVRASRLAAKIDQGALQDGYELYHHTFFFTSSGEWAVVQQGMNAERREARRYHWLSFACPDPVEEPHAAICSERREEFVLNLVARESRATRDLLPEIAREQPEKLVKWLSGLKEKVLDLPRRHQLWLSDLNPRRLKTVFLCTYERLPADFLSLLETPGIGAQGLRALSLIAELVYGTPLSYRDPARFAFAHGGKDGHPYPVDRATMTHSIRVLSRAVERAKLGMNDKREALRRLARLFPELP</sequence>
<protein>
    <submittedName>
        <fullName evidence="1">DUF763 domain-containing protein</fullName>
    </submittedName>
</protein>
<dbReference type="Pfam" id="PF05559">
    <property type="entry name" value="DUF763"/>
    <property type="match status" value="1"/>
</dbReference>
<evidence type="ECO:0000313" key="2">
    <source>
        <dbReference type="Proteomes" id="UP000256329"/>
    </source>
</evidence>
<dbReference type="OrthoDB" id="9802662at2"/>
<keyword evidence="2" id="KW-1185">Reference proteome</keyword>
<dbReference type="InterPro" id="IPR008482">
    <property type="entry name" value="DUF763"/>
</dbReference>
<dbReference type="PANTHER" id="PTHR38597">
    <property type="entry name" value="BLL3834 PROTEIN"/>
    <property type="match status" value="1"/>
</dbReference>
<dbReference type="AlphaFoldDB" id="A0A3D8P4J3"/>
<gene>
    <name evidence="1" type="ORF">DXX99_04295</name>
</gene>
<dbReference type="Proteomes" id="UP000256329">
    <property type="component" value="Unassembled WGS sequence"/>
</dbReference>
<dbReference type="RefSeq" id="WP_115792275.1">
    <property type="nucleotide sequence ID" value="NZ_QSLN01000003.1"/>
</dbReference>
<comment type="caution">
    <text evidence="1">The sequence shown here is derived from an EMBL/GenBank/DDBJ whole genome shotgun (WGS) entry which is preliminary data.</text>
</comment>
<evidence type="ECO:0000313" key="1">
    <source>
        <dbReference type="EMBL" id="RDV84055.1"/>
    </source>
</evidence>
<name>A0A3D8P4J3_9THEO</name>
<reference evidence="1 2" key="1">
    <citation type="submission" date="2018-08" db="EMBL/GenBank/DDBJ databases">
        <title>Form III RuBisCO-mediated autotrophy in Thermodesulfobium bacteria.</title>
        <authorList>
            <person name="Toshchakov S.V."/>
            <person name="Kublanov I.V."/>
            <person name="Frolov E."/>
            <person name="Bonch-Osmolovskaya E.A."/>
            <person name="Tourova T.P."/>
            <person name="Chernych N.A."/>
            <person name="Lebedinsky A.V."/>
        </authorList>
    </citation>
    <scope>NUCLEOTIDE SEQUENCE [LARGE SCALE GENOMIC DNA]</scope>
    <source>
        <strain evidence="1 2">SR</strain>
    </source>
</reference>
<proteinExistence type="predicted"/>